<evidence type="ECO:0000256" key="1">
    <source>
        <dbReference type="SAM" id="MobiDB-lite"/>
    </source>
</evidence>
<gene>
    <name evidence="2" type="ORF">NE237_010710</name>
</gene>
<keyword evidence="3" id="KW-1185">Reference proteome</keyword>
<dbReference type="EMBL" id="JAMYWD010000002">
    <property type="protein sequence ID" value="KAJ4979930.1"/>
    <property type="molecule type" value="Genomic_DNA"/>
</dbReference>
<dbReference type="AlphaFoldDB" id="A0A9Q0R1H2"/>
<protein>
    <submittedName>
        <fullName evidence="2">Uncharacterized protein</fullName>
    </submittedName>
</protein>
<dbReference type="Proteomes" id="UP001141806">
    <property type="component" value="Unassembled WGS sequence"/>
</dbReference>
<evidence type="ECO:0000313" key="2">
    <source>
        <dbReference type="EMBL" id="KAJ4979930.1"/>
    </source>
</evidence>
<name>A0A9Q0R1H2_9MAGN</name>
<comment type="caution">
    <text evidence="2">The sequence shown here is derived from an EMBL/GenBank/DDBJ whole genome shotgun (WGS) entry which is preliminary data.</text>
</comment>
<dbReference type="PANTHER" id="PTHR33240:SF15">
    <property type="entry name" value="GAG-PRO-LIKE PROTEIN"/>
    <property type="match status" value="1"/>
</dbReference>
<evidence type="ECO:0000313" key="3">
    <source>
        <dbReference type="Proteomes" id="UP001141806"/>
    </source>
</evidence>
<proteinExistence type="predicted"/>
<accession>A0A9Q0R1H2</accession>
<sequence>MIKATPKVKSGTAKSALGPSKARGEKNLALMNCLPEELGNSSTKVARAYAKELDAPDAIPKRERKGDFIIFNEDDLINVVYPYKDALVILAAITDFNVTRIMIDTRSATYILYYHIFLKMDFIDEMLELAIYSLIGFTSDFVHTKGGIRLPLMISLKPA</sequence>
<feature type="region of interest" description="Disordered" evidence="1">
    <location>
        <begin position="1"/>
        <end position="20"/>
    </location>
</feature>
<reference evidence="2" key="1">
    <citation type="journal article" date="2023" name="Plant J.">
        <title>The genome of the king protea, Protea cynaroides.</title>
        <authorList>
            <person name="Chang J."/>
            <person name="Duong T.A."/>
            <person name="Schoeman C."/>
            <person name="Ma X."/>
            <person name="Roodt D."/>
            <person name="Barker N."/>
            <person name="Li Z."/>
            <person name="Van de Peer Y."/>
            <person name="Mizrachi E."/>
        </authorList>
    </citation>
    <scope>NUCLEOTIDE SEQUENCE</scope>
    <source>
        <tissue evidence="2">Young leaves</tissue>
    </source>
</reference>
<organism evidence="2 3">
    <name type="scientific">Protea cynaroides</name>
    <dbReference type="NCBI Taxonomy" id="273540"/>
    <lineage>
        <taxon>Eukaryota</taxon>
        <taxon>Viridiplantae</taxon>
        <taxon>Streptophyta</taxon>
        <taxon>Embryophyta</taxon>
        <taxon>Tracheophyta</taxon>
        <taxon>Spermatophyta</taxon>
        <taxon>Magnoliopsida</taxon>
        <taxon>Proteales</taxon>
        <taxon>Proteaceae</taxon>
        <taxon>Protea</taxon>
    </lineage>
</organism>
<dbReference type="PANTHER" id="PTHR33240">
    <property type="entry name" value="OS08G0508500 PROTEIN"/>
    <property type="match status" value="1"/>
</dbReference>